<keyword evidence="12" id="KW-0677">Repeat</keyword>
<dbReference type="Proteomes" id="UP000504608">
    <property type="component" value="Unplaced"/>
</dbReference>
<dbReference type="PANTHER" id="PTHR27008">
    <property type="entry name" value="OS04G0122200 PROTEIN"/>
    <property type="match status" value="1"/>
</dbReference>
<comment type="similarity">
    <text evidence="2">Belongs to the protein kinase superfamily. Ser/Thr protein kinase family.</text>
</comment>
<evidence type="ECO:0000256" key="5">
    <source>
        <dbReference type="ARBA" id="ARBA00022475"/>
    </source>
</evidence>
<evidence type="ECO:0000256" key="2">
    <source>
        <dbReference type="ARBA" id="ARBA00008684"/>
    </source>
</evidence>
<keyword evidence="15 22" id="KW-0067">ATP-binding</keyword>
<feature type="domain" description="Protein kinase" evidence="25">
    <location>
        <begin position="702"/>
        <end position="991"/>
    </location>
</feature>
<feature type="chain" id="PRO_5026659515" description="non-specific serine/threonine protein kinase" evidence="24">
    <location>
        <begin position="24"/>
        <end position="992"/>
    </location>
</feature>
<keyword evidence="13 22" id="KW-0547">Nucleotide-binding</keyword>
<organism evidence="26 27">
    <name type="scientific">Cucurbita maxima</name>
    <name type="common">Pumpkin</name>
    <name type="synonym">Winter squash</name>
    <dbReference type="NCBI Taxonomy" id="3661"/>
    <lineage>
        <taxon>Eukaryota</taxon>
        <taxon>Viridiplantae</taxon>
        <taxon>Streptophyta</taxon>
        <taxon>Embryophyta</taxon>
        <taxon>Tracheophyta</taxon>
        <taxon>Spermatophyta</taxon>
        <taxon>Magnoliopsida</taxon>
        <taxon>eudicotyledons</taxon>
        <taxon>Gunneridae</taxon>
        <taxon>Pentapetalae</taxon>
        <taxon>rosids</taxon>
        <taxon>fabids</taxon>
        <taxon>Cucurbitales</taxon>
        <taxon>Cucurbitaceae</taxon>
        <taxon>Cucurbiteae</taxon>
        <taxon>Cucurbita</taxon>
    </lineage>
</organism>
<comment type="similarity">
    <text evidence="3">Belongs to the RLP family.</text>
</comment>
<dbReference type="InterPro" id="IPR011009">
    <property type="entry name" value="Kinase-like_dom_sf"/>
</dbReference>
<keyword evidence="8" id="KW-0433">Leucine-rich repeat</keyword>
<dbReference type="Pfam" id="PF00560">
    <property type="entry name" value="LRR_1"/>
    <property type="match status" value="4"/>
</dbReference>
<evidence type="ECO:0000256" key="20">
    <source>
        <dbReference type="ARBA" id="ARBA00047899"/>
    </source>
</evidence>
<comment type="catalytic activity">
    <reaction evidence="21">
        <text>L-seryl-[protein] + ATP = O-phospho-L-seryl-[protein] + ADP + H(+)</text>
        <dbReference type="Rhea" id="RHEA:17989"/>
        <dbReference type="Rhea" id="RHEA-COMP:9863"/>
        <dbReference type="Rhea" id="RHEA-COMP:11604"/>
        <dbReference type="ChEBI" id="CHEBI:15378"/>
        <dbReference type="ChEBI" id="CHEBI:29999"/>
        <dbReference type="ChEBI" id="CHEBI:30616"/>
        <dbReference type="ChEBI" id="CHEBI:83421"/>
        <dbReference type="ChEBI" id="CHEBI:456216"/>
        <dbReference type="EC" id="2.7.11.1"/>
    </reaction>
</comment>
<evidence type="ECO:0000313" key="26">
    <source>
        <dbReference type="Proteomes" id="UP000504608"/>
    </source>
</evidence>
<evidence type="ECO:0000256" key="19">
    <source>
        <dbReference type="ARBA" id="ARBA00023180"/>
    </source>
</evidence>
<dbReference type="Pfam" id="PF08263">
    <property type="entry name" value="LRRNT_2"/>
    <property type="match status" value="1"/>
</dbReference>
<dbReference type="OrthoDB" id="676979at2759"/>
<evidence type="ECO:0000259" key="25">
    <source>
        <dbReference type="PROSITE" id="PS50011"/>
    </source>
</evidence>
<dbReference type="InterPro" id="IPR032675">
    <property type="entry name" value="LRR_dom_sf"/>
</dbReference>
<evidence type="ECO:0000256" key="15">
    <source>
        <dbReference type="ARBA" id="ARBA00022840"/>
    </source>
</evidence>
<evidence type="ECO:0000256" key="9">
    <source>
        <dbReference type="ARBA" id="ARBA00022679"/>
    </source>
</evidence>
<dbReference type="PROSITE" id="PS00108">
    <property type="entry name" value="PROTEIN_KINASE_ST"/>
    <property type="match status" value="1"/>
</dbReference>
<reference evidence="27" key="1">
    <citation type="submission" date="2025-08" db="UniProtKB">
        <authorList>
            <consortium name="RefSeq"/>
        </authorList>
    </citation>
    <scope>IDENTIFICATION</scope>
    <source>
        <tissue evidence="27">Young leaves</tissue>
    </source>
</reference>
<dbReference type="InterPro" id="IPR000719">
    <property type="entry name" value="Prot_kinase_dom"/>
</dbReference>
<dbReference type="PANTHER" id="PTHR27008:SF513">
    <property type="entry name" value="PROTEIN KINASE DOMAIN-CONTAINING PROTEIN"/>
    <property type="match status" value="1"/>
</dbReference>
<dbReference type="RefSeq" id="XP_022971300.1">
    <property type="nucleotide sequence ID" value="XM_023115532.1"/>
</dbReference>
<dbReference type="Gene3D" id="1.10.510.10">
    <property type="entry name" value="Transferase(Phosphotransferase) domain 1"/>
    <property type="match status" value="1"/>
</dbReference>
<feature type="binding site" evidence="22">
    <location>
        <position position="730"/>
    </location>
    <ligand>
        <name>ATP</name>
        <dbReference type="ChEBI" id="CHEBI:30616"/>
    </ligand>
</feature>
<evidence type="ECO:0000256" key="7">
    <source>
        <dbReference type="ARBA" id="ARBA00022553"/>
    </source>
</evidence>
<evidence type="ECO:0000256" key="18">
    <source>
        <dbReference type="ARBA" id="ARBA00023170"/>
    </source>
</evidence>
<evidence type="ECO:0000256" key="23">
    <source>
        <dbReference type="SAM" id="Phobius"/>
    </source>
</evidence>
<feature type="signal peptide" evidence="24">
    <location>
        <begin position="1"/>
        <end position="23"/>
    </location>
</feature>
<evidence type="ECO:0000256" key="4">
    <source>
        <dbReference type="ARBA" id="ARBA00012513"/>
    </source>
</evidence>
<comment type="catalytic activity">
    <reaction evidence="20">
        <text>L-threonyl-[protein] + ATP = O-phospho-L-threonyl-[protein] + ADP + H(+)</text>
        <dbReference type="Rhea" id="RHEA:46608"/>
        <dbReference type="Rhea" id="RHEA-COMP:11060"/>
        <dbReference type="Rhea" id="RHEA-COMP:11605"/>
        <dbReference type="ChEBI" id="CHEBI:15378"/>
        <dbReference type="ChEBI" id="CHEBI:30013"/>
        <dbReference type="ChEBI" id="CHEBI:30616"/>
        <dbReference type="ChEBI" id="CHEBI:61977"/>
        <dbReference type="ChEBI" id="CHEBI:456216"/>
        <dbReference type="EC" id="2.7.11.1"/>
    </reaction>
</comment>
<evidence type="ECO:0000256" key="21">
    <source>
        <dbReference type="ARBA" id="ARBA00048679"/>
    </source>
</evidence>
<dbReference type="InterPro" id="IPR051809">
    <property type="entry name" value="Plant_receptor-like_S/T_kinase"/>
</dbReference>
<keyword evidence="11 24" id="KW-0732">Signal</keyword>
<dbReference type="PROSITE" id="PS50011">
    <property type="entry name" value="PROTEIN_KINASE_DOM"/>
    <property type="match status" value="1"/>
</dbReference>
<dbReference type="SUPFAM" id="SSF52058">
    <property type="entry name" value="L domain-like"/>
    <property type="match status" value="2"/>
</dbReference>
<keyword evidence="18" id="KW-0675">Receptor</keyword>
<dbReference type="GO" id="GO:0005524">
    <property type="term" value="F:ATP binding"/>
    <property type="evidence" value="ECO:0007669"/>
    <property type="project" value="UniProtKB-UniRule"/>
</dbReference>
<evidence type="ECO:0000256" key="1">
    <source>
        <dbReference type="ARBA" id="ARBA00004251"/>
    </source>
</evidence>
<dbReference type="FunFam" id="3.80.10.10:FF:000275">
    <property type="entry name" value="Leucine-rich repeat receptor-like protein kinase"/>
    <property type="match status" value="1"/>
</dbReference>
<accession>A0A6J1I5C7</accession>
<keyword evidence="14" id="KW-0418">Kinase</keyword>
<keyword evidence="26" id="KW-1185">Reference proteome</keyword>
<dbReference type="SMART" id="SM00369">
    <property type="entry name" value="LRR_TYP"/>
    <property type="match status" value="4"/>
</dbReference>
<evidence type="ECO:0000256" key="17">
    <source>
        <dbReference type="ARBA" id="ARBA00023136"/>
    </source>
</evidence>
<dbReference type="SUPFAM" id="SSF56112">
    <property type="entry name" value="Protein kinase-like (PK-like)"/>
    <property type="match status" value="1"/>
</dbReference>
<dbReference type="FunFam" id="3.80.10.10:FF:000383">
    <property type="entry name" value="Leucine-rich repeat receptor protein kinase EMS1"/>
    <property type="match status" value="1"/>
</dbReference>
<evidence type="ECO:0000256" key="11">
    <source>
        <dbReference type="ARBA" id="ARBA00022729"/>
    </source>
</evidence>
<keyword evidence="9" id="KW-0808">Transferase</keyword>
<dbReference type="InterPro" id="IPR008271">
    <property type="entry name" value="Ser/Thr_kinase_AS"/>
</dbReference>
<dbReference type="InterPro" id="IPR013210">
    <property type="entry name" value="LRR_N_plant-typ"/>
</dbReference>
<dbReference type="FunFam" id="3.80.10.10:FF:000288">
    <property type="entry name" value="LRR receptor-like serine/threonine-protein kinase EFR"/>
    <property type="match status" value="1"/>
</dbReference>
<dbReference type="FunFam" id="1.10.510.10:FF:000358">
    <property type="entry name" value="Putative leucine-rich repeat receptor-like serine/threonine-protein kinase"/>
    <property type="match status" value="1"/>
</dbReference>
<keyword evidence="17 23" id="KW-0472">Membrane</keyword>
<evidence type="ECO:0000256" key="12">
    <source>
        <dbReference type="ARBA" id="ARBA00022737"/>
    </source>
</evidence>
<sequence length="992" mass="109132">MGSPNFITFFLCHYFLFLHYSQAVLHPPFDNNTDQEALLSFKSSVIDPHGVLDSWHPNSSFCKWLGVLCNLKRCRVISLRLEHRSLAGPISPHLTNLSFLRRLELQGNNFSGRIPLEIHHLFRLRVLNLSSNSLHGTIPPSLSHCSMIRVVDVFGNELHGRIPSELGSLSALYDLNLGQNKFSGTIPSSFGNLSSLNKLNVVTNNLEGPIPHELGRLNRLWYLHLGDNKISGSFPAQLMNISSLNMFSLPKNQFSGELPSNLFIELSNLSIAFFGGNMFDGQIPESLSNASKLERFDLSVNQISGEIPSFWKLERIRELNLEMNYLTSNGKEGLNFITSLTNSTHLKMLSVATNLLTGQLPRSIGNLSNHCSKLLMAENQFSGSIPSEIGNLGGLISVSLPSNSFTGNIPSSLSNLKNLQVLSLESNILSGSIPETFGNLSELSLFLVNDNKLSGKIPLSLTNCERLLVFDLSQNGLSGNLPKEIFSFPNLLEFNVSVNNLTGSLPSEIDKLLMVQLFDVATNQLSGAIPDTIGNFLNLEYLIMSGNSFEGPIPSSLANLEVVTLVDISSNRLSATIPSLDGLQYLQYLNLSSNQLQGEVPKSGIFLNISAVFLSDNPELCGGIVELGLPKCSVGSTGKRKIGKLIAGVVVGGIGACLAIATAFLFWTRRKPVAKMDTDLSLLEGVHRAYSYYELKHATGDFAHENLIGKGSFGSVYKGVTRDGNSIAIKVIDLDHRGGMKGFVNECEVLRNIRHRNLVKILSACSSLDFKALVLEFMPNGNLETWLHGRGDGRSERWLPLKQRINIALDVAAAMEYLHDGFETPVVHCDLKPSNVLLDVDMTAHVADFGLARFLQDQGDSTSHSQSISSGLKGSIGYIPPEYGYGVGISTKGDVYSYGILLLEMLTQRSPTDQTFHEEANLSRWVEAAIPNSVIDILDERLKELCFHMNTMDHLINILNLGLKCTNEYPNERPEMKEVYTTIKRVQSSLFS</sequence>
<evidence type="ECO:0000313" key="27">
    <source>
        <dbReference type="RefSeq" id="XP_022971300.1"/>
    </source>
</evidence>
<keyword evidence="5" id="KW-1003">Cell membrane</keyword>
<dbReference type="InterPro" id="IPR003591">
    <property type="entry name" value="Leu-rich_rpt_typical-subtyp"/>
</dbReference>
<keyword evidence="16 23" id="KW-1133">Transmembrane helix</keyword>
<protein>
    <recommendedName>
        <fullName evidence="4">non-specific serine/threonine protein kinase</fullName>
        <ecNumber evidence="4">2.7.11.1</ecNumber>
    </recommendedName>
</protein>
<dbReference type="Pfam" id="PF23598">
    <property type="entry name" value="LRR_14"/>
    <property type="match status" value="1"/>
</dbReference>
<dbReference type="Gene3D" id="3.80.10.10">
    <property type="entry name" value="Ribonuclease Inhibitor"/>
    <property type="match status" value="4"/>
</dbReference>
<dbReference type="SMART" id="SM00220">
    <property type="entry name" value="S_TKc"/>
    <property type="match status" value="1"/>
</dbReference>
<dbReference type="InterPro" id="IPR055414">
    <property type="entry name" value="LRR_R13L4/SHOC2-like"/>
</dbReference>
<dbReference type="InterPro" id="IPR001611">
    <property type="entry name" value="Leu-rich_rpt"/>
</dbReference>
<proteinExistence type="inferred from homology"/>
<evidence type="ECO:0000256" key="10">
    <source>
        <dbReference type="ARBA" id="ARBA00022692"/>
    </source>
</evidence>
<dbReference type="GO" id="GO:0004674">
    <property type="term" value="F:protein serine/threonine kinase activity"/>
    <property type="evidence" value="ECO:0007669"/>
    <property type="project" value="UniProtKB-KW"/>
</dbReference>
<keyword evidence="19" id="KW-0325">Glycoprotein</keyword>
<dbReference type="Gene3D" id="3.30.200.20">
    <property type="entry name" value="Phosphorylase Kinase, domain 1"/>
    <property type="match status" value="1"/>
</dbReference>
<gene>
    <name evidence="27" type="primary">LOC111470057</name>
</gene>
<evidence type="ECO:0000256" key="13">
    <source>
        <dbReference type="ARBA" id="ARBA00022741"/>
    </source>
</evidence>
<comment type="subcellular location">
    <subcellularLocation>
        <location evidence="1">Cell membrane</location>
        <topology evidence="1">Single-pass type I membrane protein</topology>
    </subcellularLocation>
</comment>
<dbReference type="EC" id="2.7.11.1" evidence="4"/>
<dbReference type="PROSITE" id="PS00107">
    <property type="entry name" value="PROTEIN_KINASE_ATP"/>
    <property type="match status" value="1"/>
</dbReference>
<keyword evidence="6" id="KW-0723">Serine/threonine-protein kinase</keyword>
<evidence type="ECO:0000256" key="6">
    <source>
        <dbReference type="ARBA" id="ARBA00022527"/>
    </source>
</evidence>
<keyword evidence="7" id="KW-0597">Phosphoprotein</keyword>
<keyword evidence="10 23" id="KW-0812">Transmembrane</keyword>
<evidence type="ECO:0000256" key="3">
    <source>
        <dbReference type="ARBA" id="ARBA00009592"/>
    </source>
</evidence>
<evidence type="ECO:0000256" key="24">
    <source>
        <dbReference type="SAM" id="SignalP"/>
    </source>
</evidence>
<name>A0A6J1I5C7_CUCMA</name>
<evidence type="ECO:0000256" key="22">
    <source>
        <dbReference type="PROSITE-ProRule" id="PRU10141"/>
    </source>
</evidence>
<dbReference type="Pfam" id="PF00069">
    <property type="entry name" value="Pkinase"/>
    <property type="match status" value="1"/>
</dbReference>
<evidence type="ECO:0000256" key="8">
    <source>
        <dbReference type="ARBA" id="ARBA00022614"/>
    </source>
</evidence>
<dbReference type="GeneID" id="111470057"/>
<dbReference type="KEGG" id="cmax:111470057"/>
<feature type="transmembrane region" description="Helical" evidence="23">
    <location>
        <begin position="645"/>
        <end position="667"/>
    </location>
</feature>
<evidence type="ECO:0000256" key="14">
    <source>
        <dbReference type="ARBA" id="ARBA00022777"/>
    </source>
</evidence>
<dbReference type="InterPro" id="IPR017441">
    <property type="entry name" value="Protein_kinase_ATP_BS"/>
</dbReference>
<dbReference type="CDD" id="cd14066">
    <property type="entry name" value="STKc_IRAK"/>
    <property type="match status" value="1"/>
</dbReference>
<evidence type="ECO:0000256" key="16">
    <source>
        <dbReference type="ARBA" id="ARBA00022989"/>
    </source>
</evidence>
<dbReference type="FunFam" id="3.30.200.20:FF:000661">
    <property type="entry name" value="Serine-threonine protein kinase plant-type"/>
    <property type="match status" value="1"/>
</dbReference>
<dbReference type="GO" id="GO:0005886">
    <property type="term" value="C:plasma membrane"/>
    <property type="evidence" value="ECO:0007669"/>
    <property type="project" value="UniProtKB-SubCell"/>
</dbReference>
<dbReference type="AlphaFoldDB" id="A0A6J1I5C7"/>